<dbReference type="InterPro" id="IPR001313">
    <property type="entry name" value="Pumilio_RNA-bd_rpt"/>
</dbReference>
<accession>A0ABM4MIW1</accession>
<evidence type="ECO:0000256" key="2">
    <source>
        <dbReference type="ARBA" id="ARBA00004463"/>
    </source>
</evidence>
<feature type="region of interest" description="Disordered" evidence="9">
    <location>
        <begin position="518"/>
        <end position="556"/>
    </location>
</feature>
<dbReference type="CDD" id="cd07920">
    <property type="entry name" value="Pumilio"/>
    <property type="match status" value="1"/>
</dbReference>
<feature type="compositionally biased region" description="Low complexity" evidence="9">
    <location>
        <begin position="531"/>
        <end position="556"/>
    </location>
</feature>
<dbReference type="SUPFAM" id="SSF48371">
    <property type="entry name" value="ARM repeat"/>
    <property type="match status" value="1"/>
</dbReference>
<dbReference type="PANTHER" id="PTHR12537">
    <property type="entry name" value="RNA BINDING PROTEIN PUMILIO-RELATED"/>
    <property type="match status" value="1"/>
</dbReference>
<feature type="compositionally biased region" description="Low complexity" evidence="9">
    <location>
        <begin position="390"/>
        <end position="407"/>
    </location>
</feature>
<dbReference type="InterPro" id="IPR016024">
    <property type="entry name" value="ARM-type_fold"/>
</dbReference>
<keyword evidence="4" id="KW-0677">Repeat</keyword>
<dbReference type="InterPro" id="IPR011989">
    <property type="entry name" value="ARM-like"/>
</dbReference>
<proteinExistence type="predicted"/>
<reference evidence="12" key="2">
    <citation type="submission" date="2025-08" db="UniProtKB">
        <authorList>
            <consortium name="RefSeq"/>
        </authorList>
    </citation>
    <scope>IDENTIFICATION</scope>
    <source>
        <tissue evidence="12">Blood</tissue>
    </source>
</reference>
<dbReference type="PANTHER" id="PTHR12537:SF1">
    <property type="entry name" value="PUMILIO HOMOLOG 1"/>
    <property type="match status" value="1"/>
</dbReference>
<keyword evidence="11" id="KW-1185">Reference proteome</keyword>
<evidence type="ECO:0000256" key="1">
    <source>
        <dbReference type="ARBA" id="ARBA00004201"/>
    </source>
</evidence>
<protein>
    <recommendedName>
        <fullName evidence="7">Pumilio homolog 1</fullName>
    </recommendedName>
</protein>
<feature type="compositionally biased region" description="Basic and acidic residues" evidence="9">
    <location>
        <begin position="145"/>
        <end position="172"/>
    </location>
</feature>
<dbReference type="SMART" id="SM00025">
    <property type="entry name" value="Pumilio"/>
    <property type="match status" value="8"/>
</dbReference>
<feature type="repeat" description="Pumilio" evidence="8">
    <location>
        <begin position="710"/>
        <end position="745"/>
    </location>
</feature>
<feature type="region of interest" description="Disordered" evidence="9">
    <location>
        <begin position="90"/>
        <end position="112"/>
    </location>
</feature>
<keyword evidence="6" id="KW-0694">RNA-binding</keyword>
<comment type="subcellular location">
    <subcellularLocation>
        <location evidence="1">Cytoplasm</location>
        <location evidence="1">P-body</location>
    </subcellularLocation>
    <subcellularLocation>
        <location evidence="2">Cytoplasmic granule</location>
    </subcellularLocation>
</comment>
<evidence type="ECO:0000259" key="10">
    <source>
        <dbReference type="PROSITE" id="PS50303"/>
    </source>
</evidence>
<name>A0ABM4MIW1_EQUPR</name>
<dbReference type="InterPro" id="IPR033712">
    <property type="entry name" value="Pumilio_RNA-bd"/>
</dbReference>
<dbReference type="GeneID" id="103566174"/>
<organism evidence="11 12">
    <name type="scientific">Equus przewalskii</name>
    <name type="common">Przewalski's horse</name>
    <name type="synonym">Equus caballus przewalskii</name>
    <dbReference type="NCBI Taxonomy" id="9798"/>
    <lineage>
        <taxon>Eukaryota</taxon>
        <taxon>Metazoa</taxon>
        <taxon>Chordata</taxon>
        <taxon>Craniata</taxon>
        <taxon>Vertebrata</taxon>
        <taxon>Euteleostomi</taxon>
        <taxon>Mammalia</taxon>
        <taxon>Eutheria</taxon>
        <taxon>Laurasiatheria</taxon>
        <taxon>Perissodactyla</taxon>
        <taxon>Equidae</taxon>
        <taxon>Equus</taxon>
    </lineage>
</organism>
<dbReference type="PROSITE" id="PS50303">
    <property type="entry name" value="PUM_HD"/>
    <property type="match status" value="1"/>
</dbReference>
<evidence type="ECO:0000256" key="9">
    <source>
        <dbReference type="SAM" id="MobiDB-lite"/>
    </source>
</evidence>
<dbReference type="PROSITE" id="PS50302">
    <property type="entry name" value="PUM"/>
    <property type="match status" value="8"/>
</dbReference>
<reference evidence="11" key="1">
    <citation type="submission" date="2025-05" db="UniProtKB">
        <authorList>
            <consortium name="RefSeq"/>
        </authorList>
    </citation>
    <scope>NUCLEOTIDE SEQUENCE [LARGE SCALE GENOMIC DNA]</scope>
</reference>
<feature type="compositionally biased region" description="Polar residues" evidence="9">
    <location>
        <begin position="416"/>
        <end position="429"/>
    </location>
</feature>
<evidence type="ECO:0000256" key="8">
    <source>
        <dbReference type="PROSITE-ProRule" id="PRU00317"/>
    </source>
</evidence>
<evidence type="ECO:0000256" key="4">
    <source>
        <dbReference type="ARBA" id="ARBA00022737"/>
    </source>
</evidence>
<evidence type="ECO:0000256" key="5">
    <source>
        <dbReference type="ARBA" id="ARBA00022845"/>
    </source>
</evidence>
<keyword evidence="5" id="KW-0810">Translation regulation</keyword>
<dbReference type="InterPro" id="IPR033133">
    <property type="entry name" value="PUM-HD"/>
</dbReference>
<feature type="repeat" description="Pumilio" evidence="8">
    <location>
        <begin position="674"/>
        <end position="709"/>
    </location>
</feature>
<evidence type="ECO:0000313" key="11">
    <source>
        <dbReference type="Proteomes" id="UP001652662"/>
    </source>
</evidence>
<feature type="compositionally biased region" description="Gly residues" evidence="9">
    <location>
        <begin position="92"/>
        <end position="103"/>
    </location>
</feature>
<sequence>MSVACVLKRKAVLWQDSFSPHLKHHPQEPANPNMPVVLTSGTGSQAQPQPAANQALAAGTHSSPVPGSIGVAGRSQDDAMVDYFFQRQHGEQLGGGGSGGGGYNNSKHRWPTGDNIHAEHQVRSLDELNHDFQALALEGRAMGEGPRDADSDENDKGEKKNKGAFDGDKLGDLKEEGDVVDKTNGLPVQNGIDADVKDFSRTPGNCQNSANEVDLLGPNQNGSEGLAQLTSTNGAKPVEDFSNMESQSVPLDPMEHVGMEPLQFDYSGTQVPVDSAAATVGLFDYNSQQQLFQRPNALAVQQLTAAQQQQYALAAAHQPHIAGLAPAAFVPNPYIISAAPPGTDPYTAGLAAAATLGPAVVPHQYYGVTPWGVYPASLFQQQAAAAAAATNSANQQTTPQAQQGQQQVLRGGASQRPLTPNQNQQGQQTDPLVAAAAVNSALAFGQGLAAGMPGYPVLAPAAYYDQTGALVVNAGARNGLGAPVRLVAPAPVIISSSAAQAAVAAAAASANGAAGGLAGTTNGPFRPLGTQQPQPQPQQQPSNNLASSSFYGNNSLSSSSQSSSLFSQGSAQPASTSLGFGSSSSLGATLGSALGGFGTAGGLTNGSGRYISAAPGAEAKYRSASSASSLFSPSSTLFSSSRLRYGMSDVMPSGRSRLLEDFRNNRYPNLQLREIAGHIMEFSQDQHGSRFIQLKLERATPTERQLVFNEILQAAYQLMVDVFGNYVIQKFFEFGSLEQKLALAERIRGHVLSLALQMYGCRVIQKALEFIPADQQNEMVRELDGHVLKCVKDQNGNHVVQKCIECVQPQSLQFIIDAFKGQVFALSTHPYGCRVIQRILEHCLPDQTLPILEELHQHTEQLVQDQYGNYVIQHVLEHGRPEDKSKIVAEIRGNVLVLSQHKFASNVVEKCVTHASRTERAVLIDEVCTMNDGPHSALYTMMKDQYANYVVQKMIDVAEPAQRKIVMHKIRPHIATLRKYTYGKHILAKLEKYYMKNGVDLGPICGPPNGII</sequence>
<feature type="repeat" description="Pumilio" evidence="8">
    <location>
        <begin position="818"/>
        <end position="853"/>
    </location>
</feature>
<feature type="repeat" description="Pumilio" evidence="8">
    <location>
        <begin position="890"/>
        <end position="925"/>
    </location>
</feature>
<evidence type="ECO:0000313" key="12">
    <source>
        <dbReference type="RefSeq" id="XP_070452634.1"/>
    </source>
</evidence>
<feature type="repeat" description="Pumilio" evidence="8">
    <location>
        <begin position="746"/>
        <end position="781"/>
    </location>
</feature>
<evidence type="ECO:0000256" key="7">
    <source>
        <dbReference type="ARBA" id="ARBA00040564"/>
    </source>
</evidence>
<dbReference type="Gene3D" id="1.25.10.10">
    <property type="entry name" value="Leucine-rich Repeat Variant"/>
    <property type="match status" value="1"/>
</dbReference>
<dbReference type="Pfam" id="PF00806">
    <property type="entry name" value="PUF"/>
    <property type="match status" value="8"/>
</dbReference>
<feature type="repeat" description="Pumilio" evidence="8">
    <location>
        <begin position="782"/>
        <end position="817"/>
    </location>
</feature>
<keyword evidence="3" id="KW-0963">Cytoplasm</keyword>
<evidence type="ECO:0000256" key="3">
    <source>
        <dbReference type="ARBA" id="ARBA00022490"/>
    </source>
</evidence>
<dbReference type="RefSeq" id="XP_070452634.1">
    <property type="nucleotide sequence ID" value="XM_070596533.1"/>
</dbReference>
<feature type="repeat" description="Pumilio" evidence="8">
    <location>
        <begin position="929"/>
        <end position="968"/>
    </location>
</feature>
<evidence type="ECO:0000256" key="6">
    <source>
        <dbReference type="ARBA" id="ARBA00022884"/>
    </source>
</evidence>
<gene>
    <name evidence="12" type="primary">PUM1</name>
</gene>
<feature type="region of interest" description="Disordered" evidence="9">
    <location>
        <begin position="139"/>
        <end position="172"/>
    </location>
</feature>
<feature type="compositionally biased region" description="Low complexity" evidence="9">
    <location>
        <begin position="45"/>
        <end position="58"/>
    </location>
</feature>
<dbReference type="Proteomes" id="UP001652662">
    <property type="component" value="Chromosome 2"/>
</dbReference>
<feature type="domain" description="PUM-HD" evidence="10">
    <location>
        <begin position="654"/>
        <end position="994"/>
    </location>
</feature>
<feature type="repeat" description="Pumilio" evidence="8">
    <location>
        <begin position="854"/>
        <end position="889"/>
    </location>
</feature>
<feature type="region of interest" description="Disordered" evidence="9">
    <location>
        <begin position="22"/>
        <end position="73"/>
    </location>
</feature>
<feature type="region of interest" description="Disordered" evidence="9">
    <location>
        <begin position="390"/>
        <end position="429"/>
    </location>
</feature>